<organism evidence="13 14">
    <name type="scientific">Xylanimonas ulmi</name>
    <dbReference type="NCBI Taxonomy" id="228973"/>
    <lineage>
        <taxon>Bacteria</taxon>
        <taxon>Bacillati</taxon>
        <taxon>Actinomycetota</taxon>
        <taxon>Actinomycetes</taxon>
        <taxon>Micrococcales</taxon>
        <taxon>Promicromonosporaceae</taxon>
        <taxon>Xylanimonas</taxon>
    </lineage>
</organism>
<keyword evidence="5 9" id="KW-0799">Topoisomerase</keyword>
<dbReference type="NCBIfam" id="NF004043">
    <property type="entry name" value="PRK05560.1"/>
    <property type="match status" value="1"/>
</dbReference>
<feature type="active site" description="O-(5'-phospho-DNA)-tyrosine intermediate" evidence="9 10">
    <location>
        <position position="133"/>
    </location>
</feature>
<dbReference type="InterPro" id="IPR002205">
    <property type="entry name" value="Topo_IIA_dom_A"/>
</dbReference>
<evidence type="ECO:0000256" key="8">
    <source>
        <dbReference type="ARBA" id="ARBA00063644"/>
    </source>
</evidence>
<dbReference type="FunFam" id="3.30.1360.40:FF:000002">
    <property type="entry name" value="DNA gyrase subunit A"/>
    <property type="match status" value="1"/>
</dbReference>
<dbReference type="GO" id="GO:0003677">
    <property type="term" value="F:DNA binding"/>
    <property type="evidence" value="ECO:0007669"/>
    <property type="project" value="UniProtKB-UniRule"/>
</dbReference>
<dbReference type="CDD" id="cd00187">
    <property type="entry name" value="TOP4c"/>
    <property type="match status" value="1"/>
</dbReference>
<evidence type="ECO:0000313" key="14">
    <source>
        <dbReference type="Proteomes" id="UP000293852"/>
    </source>
</evidence>
<evidence type="ECO:0000313" key="13">
    <source>
        <dbReference type="EMBL" id="RZS62645.1"/>
    </source>
</evidence>
<evidence type="ECO:0000259" key="12">
    <source>
        <dbReference type="PROSITE" id="PS52040"/>
    </source>
</evidence>
<evidence type="ECO:0000256" key="3">
    <source>
        <dbReference type="ARBA" id="ARBA00022741"/>
    </source>
</evidence>
<dbReference type="NCBIfam" id="NF004044">
    <property type="entry name" value="PRK05561.1"/>
    <property type="match status" value="1"/>
</dbReference>
<dbReference type="Gene3D" id="3.90.199.10">
    <property type="entry name" value="Topoisomerase II, domain 5"/>
    <property type="match status" value="1"/>
</dbReference>
<dbReference type="InterPro" id="IPR006691">
    <property type="entry name" value="GyrA/parC_rep"/>
</dbReference>
<keyword evidence="14" id="KW-1185">Reference proteome</keyword>
<dbReference type="GO" id="GO:0034335">
    <property type="term" value="F:DNA negative supercoiling activity"/>
    <property type="evidence" value="ECO:0007669"/>
    <property type="project" value="UniProtKB-ARBA"/>
</dbReference>
<comment type="catalytic activity">
    <reaction evidence="1 9 10">
        <text>ATP-dependent breakage, passage and rejoining of double-stranded DNA.</text>
        <dbReference type="EC" id="5.6.2.2"/>
    </reaction>
</comment>
<evidence type="ECO:0000256" key="11">
    <source>
        <dbReference type="SAM" id="MobiDB-lite"/>
    </source>
</evidence>
<evidence type="ECO:0000256" key="7">
    <source>
        <dbReference type="ARBA" id="ARBA00023235"/>
    </source>
</evidence>
<proteinExistence type="inferred from homology"/>
<comment type="miscellaneous">
    <text evidence="9">Few gyrases are as efficient as E.coli at forming negative supercoils. Not all organisms have 2 type II topoisomerases; in organisms with a single type II topoisomerase this enzyme also has to decatenate newly replicated chromosomes.</text>
</comment>
<dbReference type="Gene3D" id="3.30.1360.40">
    <property type="match status" value="1"/>
</dbReference>
<sequence length="855" mass="95238">MTDETTDVPELPEIHHGRIEQVDLNLEMQRSYLDYAMSVIVGRALPDVRDGLKPVHRRVLYAMYDGGYRPDRGFSKCARVVGDVMGKYHPHGDSAIYDTLVRLVQDWSLRYPLVAGQGNFGSPGNDPAAAPRYTECRMAPIAMEMVRDIDKDTVDFQDNYDGEEQEPVILPARFPNLLVNGSAGIAVGMATNIPPHNLREVAEGVRWHLANPEASREELLAALLQRIKGPDFPTGAQILGTKGIEEAYRTGRGSITMRAVVNVEEIQNRICLVVTELPYQVNPDNLAAKIADLVNDGRLAGIADIRDETSGRTGQRLVIVLKRDAVAKVVLNNLYKHTQLQDTFGANMLALVDGVPRTLSLDAFIRHWTSHQIDVVRRRTEYLLRDAEKRIHIYDGYLKALNALDDVIALIRRSPSADEARVGLMEMLDVDEEQANAILALQLRRLAALQRQEILDEHAKLRAEIEEYNAILASPVRQRAIVGEELDGIVEKYGDERRTHILPYDGDMSIEDLIPEEEVVVTITRGGYAKRTRSDAYRQQRRGGKGVRGTQLREDDIVEHFFVTTTHHWLLFFTNFGRVYRAKGYELPEGSRDSKGQHVANMLAFQPGERIAQVLDLRDYDTAQYLVLATRRGLVKKTKLQEYNSPRSAGLIAINLREDEEGNPDELIGAMLVDSENDIILVSRKGQSIRFPANDDTLRPMGRATSGVTGMKFRDGDEVLSAAVVREDAFLFTVTEAGMAKRTALSVDNYRQQGRGGLGIRVANLPEERGDLVGALVVDEDDEVLVIMERGKIVRSAVDEVRATGRTTQGVTFAKPDRGDRIIAVARNVERREEDESASVDDAAAAEAPAGADEK</sequence>
<reference evidence="13 14" key="1">
    <citation type="submission" date="2019-02" db="EMBL/GenBank/DDBJ databases">
        <title>Sequencing the genomes of 1000 actinobacteria strains.</title>
        <authorList>
            <person name="Klenk H.-P."/>
        </authorList>
    </citation>
    <scope>NUCLEOTIDE SEQUENCE [LARGE SCALE GENOMIC DNA]</scope>
    <source>
        <strain evidence="13 14">DSM 16932</strain>
    </source>
</reference>
<feature type="compositionally biased region" description="Low complexity" evidence="11">
    <location>
        <begin position="840"/>
        <end position="855"/>
    </location>
</feature>
<comment type="subunit">
    <text evidence="9">Heterotetramer, composed of two GyrA and two GyrB chains. In the heterotetramer, GyrA contains the active site tyrosine that forms a transient covalent intermediate with DNA, while GyrB binds cofactors and catalyzes ATP hydrolysis.</text>
</comment>
<dbReference type="SUPFAM" id="SSF56719">
    <property type="entry name" value="Type II DNA topoisomerase"/>
    <property type="match status" value="1"/>
</dbReference>
<evidence type="ECO:0000256" key="5">
    <source>
        <dbReference type="ARBA" id="ARBA00023029"/>
    </source>
</evidence>
<comment type="similarity">
    <text evidence="2 9">Belongs to the type II topoisomerase GyrA/ParC subunit family.</text>
</comment>
<accession>A0A4Q7M3X1</accession>
<dbReference type="FunFam" id="2.120.10.90:FF:000005">
    <property type="entry name" value="DNA topoisomerase 4 subunit A"/>
    <property type="match status" value="1"/>
</dbReference>
<dbReference type="EMBL" id="SGWX01000001">
    <property type="protein sequence ID" value="RZS62645.1"/>
    <property type="molecule type" value="Genomic_DNA"/>
</dbReference>
<dbReference type="FunFam" id="3.90.199.10:FF:000001">
    <property type="entry name" value="DNA gyrase subunit A"/>
    <property type="match status" value="1"/>
</dbReference>
<dbReference type="PANTHER" id="PTHR43493">
    <property type="entry name" value="DNA GYRASE/TOPOISOMERASE SUBUNIT A"/>
    <property type="match status" value="1"/>
</dbReference>
<keyword evidence="7 9" id="KW-0413">Isomerase</keyword>
<dbReference type="SUPFAM" id="SSF101904">
    <property type="entry name" value="GyrA/ParC C-terminal domain-like"/>
    <property type="match status" value="1"/>
</dbReference>
<dbReference type="GO" id="GO:0006261">
    <property type="term" value="P:DNA-templated DNA replication"/>
    <property type="evidence" value="ECO:0007669"/>
    <property type="project" value="UniProtKB-UniRule"/>
</dbReference>
<dbReference type="RefSeq" id="WP_130416115.1">
    <property type="nucleotide sequence ID" value="NZ_SGWX01000001.1"/>
</dbReference>
<comment type="function">
    <text evidence="9">A type II topoisomerase that negatively supercoils closed circular double-stranded (ds) DNA in an ATP-dependent manner to modulate DNA topology and maintain chromosomes in an underwound state. Negative supercoiling favors strand separation, and DNA replication, transcription, recombination and repair, all of which involve strand separation. Also able to catalyze the interconversion of other topological isomers of dsDNA rings, including catenanes and knotted rings. Type II topoisomerases break and join 2 DNA strands simultaneously in an ATP-dependent manner.</text>
</comment>
<dbReference type="Pfam" id="PF03989">
    <property type="entry name" value="DNA_gyraseA_C"/>
    <property type="match status" value="6"/>
</dbReference>
<dbReference type="PANTHER" id="PTHR43493:SF5">
    <property type="entry name" value="DNA GYRASE SUBUNIT A, CHLOROPLASTIC_MITOCHONDRIAL"/>
    <property type="match status" value="1"/>
</dbReference>
<dbReference type="OrthoDB" id="9806486at2"/>
<dbReference type="FunFam" id="1.10.268.10:FF:000001">
    <property type="entry name" value="DNA gyrase subunit A"/>
    <property type="match status" value="1"/>
</dbReference>
<dbReference type="InterPro" id="IPR013757">
    <property type="entry name" value="Topo_IIA_A_a_sf"/>
</dbReference>
<dbReference type="GO" id="GO:0009330">
    <property type="term" value="C:DNA topoisomerase type II (double strand cut, ATP-hydrolyzing) complex"/>
    <property type="evidence" value="ECO:0007669"/>
    <property type="project" value="TreeGrafter"/>
</dbReference>
<keyword evidence="9" id="KW-0963">Cytoplasm</keyword>
<dbReference type="InterPro" id="IPR050220">
    <property type="entry name" value="Type_II_DNA_Topoisomerases"/>
</dbReference>
<evidence type="ECO:0000256" key="1">
    <source>
        <dbReference type="ARBA" id="ARBA00000185"/>
    </source>
</evidence>
<comment type="subcellular location">
    <subcellularLocation>
        <location evidence="9">Cytoplasm</location>
    </subcellularLocation>
</comment>
<dbReference type="HAMAP" id="MF_01897">
    <property type="entry name" value="GyrA"/>
    <property type="match status" value="1"/>
</dbReference>
<dbReference type="AlphaFoldDB" id="A0A4Q7M3X1"/>
<dbReference type="Pfam" id="PF00521">
    <property type="entry name" value="DNA_topoisoIV"/>
    <property type="match status" value="1"/>
</dbReference>
<dbReference type="Proteomes" id="UP000293852">
    <property type="component" value="Unassembled WGS sequence"/>
</dbReference>
<dbReference type="InterPro" id="IPR005743">
    <property type="entry name" value="GyrA"/>
</dbReference>
<comment type="caution">
    <text evidence="13">The sequence shown here is derived from an EMBL/GenBank/DDBJ whole genome shotgun (WGS) entry which is preliminary data.</text>
</comment>
<dbReference type="NCBIfam" id="TIGR01063">
    <property type="entry name" value="gyrA"/>
    <property type="match status" value="1"/>
</dbReference>
<dbReference type="PROSITE" id="PS52040">
    <property type="entry name" value="TOPO_IIA"/>
    <property type="match status" value="1"/>
</dbReference>
<feature type="domain" description="Topo IIA-type catalytic" evidence="12">
    <location>
        <begin position="45"/>
        <end position="513"/>
    </location>
</feature>
<dbReference type="GO" id="GO:0005694">
    <property type="term" value="C:chromosome"/>
    <property type="evidence" value="ECO:0007669"/>
    <property type="project" value="InterPro"/>
</dbReference>
<evidence type="ECO:0000256" key="2">
    <source>
        <dbReference type="ARBA" id="ARBA00008263"/>
    </source>
</evidence>
<dbReference type="InterPro" id="IPR013760">
    <property type="entry name" value="Topo_IIA-like_dom_sf"/>
</dbReference>
<name>A0A4Q7M3X1_9MICO</name>
<evidence type="ECO:0000256" key="6">
    <source>
        <dbReference type="ARBA" id="ARBA00023125"/>
    </source>
</evidence>
<gene>
    <name evidence="9" type="primary">gyrA</name>
    <name evidence="13" type="ORF">EV386_2987</name>
</gene>
<comment type="subunit">
    <text evidence="8">Heterotetramer composed of ParC and ParE.</text>
</comment>
<dbReference type="InterPro" id="IPR013758">
    <property type="entry name" value="Topo_IIA_A/C_ab"/>
</dbReference>
<evidence type="ECO:0000256" key="4">
    <source>
        <dbReference type="ARBA" id="ARBA00022840"/>
    </source>
</evidence>
<keyword evidence="4 9" id="KW-0067">ATP-binding</keyword>
<dbReference type="GO" id="GO:0005524">
    <property type="term" value="F:ATP binding"/>
    <property type="evidence" value="ECO:0007669"/>
    <property type="project" value="UniProtKB-UniRule"/>
</dbReference>
<feature type="short sequence motif" description="GyrA-box" evidence="9">
    <location>
        <begin position="540"/>
        <end position="546"/>
    </location>
</feature>
<dbReference type="InterPro" id="IPR035516">
    <property type="entry name" value="Gyrase/topoIV_suA_C"/>
</dbReference>
<evidence type="ECO:0000256" key="9">
    <source>
        <dbReference type="HAMAP-Rule" id="MF_01897"/>
    </source>
</evidence>
<dbReference type="SMART" id="SM00434">
    <property type="entry name" value="TOP4c"/>
    <property type="match status" value="1"/>
</dbReference>
<dbReference type="Gene3D" id="1.10.268.10">
    <property type="entry name" value="Topoisomerase, domain 3"/>
    <property type="match status" value="1"/>
</dbReference>
<dbReference type="Gene3D" id="2.120.10.90">
    <property type="entry name" value="DNA gyrase/topoisomerase IV, subunit A, C-terminal"/>
    <property type="match status" value="1"/>
</dbReference>
<dbReference type="GO" id="GO:0005737">
    <property type="term" value="C:cytoplasm"/>
    <property type="evidence" value="ECO:0007669"/>
    <property type="project" value="UniProtKB-SubCell"/>
</dbReference>
<protein>
    <recommendedName>
        <fullName evidence="9">DNA gyrase subunit A</fullName>
        <ecNumber evidence="9">5.6.2.2</ecNumber>
    </recommendedName>
</protein>
<feature type="region of interest" description="Disordered" evidence="11">
    <location>
        <begin position="826"/>
        <end position="855"/>
    </location>
</feature>
<evidence type="ECO:0000256" key="10">
    <source>
        <dbReference type="PROSITE-ProRule" id="PRU01384"/>
    </source>
</evidence>
<keyword evidence="6 9" id="KW-0238">DNA-binding</keyword>
<keyword evidence="3 9" id="KW-0547">Nucleotide-binding</keyword>
<dbReference type="EC" id="5.6.2.2" evidence="9"/>
<dbReference type="GO" id="GO:0006265">
    <property type="term" value="P:DNA topological change"/>
    <property type="evidence" value="ECO:0007669"/>
    <property type="project" value="UniProtKB-UniRule"/>
</dbReference>